<dbReference type="SUPFAM" id="SSF81383">
    <property type="entry name" value="F-box domain"/>
    <property type="match status" value="1"/>
</dbReference>
<protein>
    <recommendedName>
        <fullName evidence="1">F-box domain-containing protein</fullName>
    </recommendedName>
</protein>
<evidence type="ECO:0000259" key="1">
    <source>
        <dbReference type="Pfam" id="PF12937"/>
    </source>
</evidence>
<gene>
    <name evidence="2" type="ORF">KI688_004532</name>
</gene>
<organism evidence="2 3">
    <name type="scientific">Linnemannia hyalina</name>
    <dbReference type="NCBI Taxonomy" id="64524"/>
    <lineage>
        <taxon>Eukaryota</taxon>
        <taxon>Fungi</taxon>
        <taxon>Fungi incertae sedis</taxon>
        <taxon>Mucoromycota</taxon>
        <taxon>Mortierellomycotina</taxon>
        <taxon>Mortierellomycetes</taxon>
        <taxon>Mortierellales</taxon>
        <taxon>Mortierellaceae</taxon>
        <taxon>Linnemannia</taxon>
    </lineage>
</organism>
<dbReference type="InterPro" id="IPR036047">
    <property type="entry name" value="F-box-like_dom_sf"/>
</dbReference>
<evidence type="ECO:0000313" key="3">
    <source>
        <dbReference type="Proteomes" id="UP000707451"/>
    </source>
</evidence>
<dbReference type="EMBL" id="JAHRHY010000017">
    <property type="protein sequence ID" value="KAG9062934.1"/>
    <property type="molecule type" value="Genomic_DNA"/>
</dbReference>
<accession>A0A9P8BNL9</accession>
<name>A0A9P8BNL9_9FUNG</name>
<feature type="domain" description="F-box" evidence="1">
    <location>
        <begin position="87"/>
        <end position="124"/>
    </location>
</feature>
<dbReference type="Proteomes" id="UP000707451">
    <property type="component" value="Unassembled WGS sequence"/>
</dbReference>
<dbReference type="Gene3D" id="3.80.10.10">
    <property type="entry name" value="Ribonuclease Inhibitor"/>
    <property type="match status" value="1"/>
</dbReference>
<dbReference type="Pfam" id="PF12937">
    <property type="entry name" value="F-box-like"/>
    <property type="match status" value="1"/>
</dbReference>
<reference evidence="2" key="1">
    <citation type="submission" date="2021-06" db="EMBL/GenBank/DDBJ databases">
        <title>Genome Sequence of Mortierella hyaline Strain SCG-10, a Cold-Adapted, Nitrate-Reducing Fungus Isolated from Soil in Minnesota, USA.</title>
        <authorList>
            <person name="Aldossari N."/>
        </authorList>
    </citation>
    <scope>NUCLEOTIDE SEQUENCE</scope>
    <source>
        <strain evidence="2">SCG-10</strain>
    </source>
</reference>
<keyword evidence="3" id="KW-1185">Reference proteome</keyword>
<dbReference type="InterPro" id="IPR032675">
    <property type="entry name" value="LRR_dom_sf"/>
</dbReference>
<dbReference type="InterPro" id="IPR001810">
    <property type="entry name" value="F-box_dom"/>
</dbReference>
<proteinExistence type="predicted"/>
<sequence>MSIAKTVLHKFFGYLEAQASELIWKPRCSATIAWEQTQGISAKNKTSKYTGPRGDWSQGYGYITHDGFSSTSLPATPQPNRALLIVELLERIGSHLTPRDLLSCVQVSQHWNSVLIPRLWHTIDDRLYSWACILNMRVSHTAPRLLRIVMAEQDVNGSSSSSGNDIRESTNTIVEAKVLKQTALDVWPSRRAETVLWLYNVFKKHGRHVRVLRVSWPIVILVAGITGHCTQLQALTVHPFAMREGPARNREEGAGRRKQDMADVTWVENYTGPTADWPGFWRLIDNEDEEARLWSTNPPHLLDEDPLWLNWGIVQRFWILVLRNPTLEHLSLGRSLKPLAPFISLELVYYTLATLPRLKTLDNRFMELDLQTILEHTSTTHTGGNRNLFYHMESNCGSALRLEKDFTHLTTLAIRGSVESSYVLMFLKRLVNLDQLFLGRINLGDKGQSLFVDMDDNYEDRSRPFALSGLHLVQVGGLTAEYKSIHKAMATHLIPRLPLLTQLATEVLTPEMGRALASHCKQFRVFRQSGDNEWINEDHTVKTELNVVSILLEFCPNLTTIDAIQHQIDATYLAEHPWACEAMLETFRCQIIGLERLTFEEYQDMSMSSKQDTTQLPSRGVAEEKYKRSQEQHHQVYERLSRLVCLQTLDLGGDVKGIEYHIYGDSGYEPTMEVNGRIHLIDSNPIMDCLELSLASGLDQLVTLRNLKVFGFEGLDHRIETAELEWFATRLPQLAVMRGLHIDDSATLSKSDTKTTRQRQEMQKLRPFVRHESATPNNILERRLHLTF</sequence>
<evidence type="ECO:0000313" key="2">
    <source>
        <dbReference type="EMBL" id="KAG9062934.1"/>
    </source>
</evidence>
<dbReference type="AlphaFoldDB" id="A0A9P8BNL9"/>
<comment type="caution">
    <text evidence="2">The sequence shown here is derived from an EMBL/GenBank/DDBJ whole genome shotgun (WGS) entry which is preliminary data.</text>
</comment>
<dbReference type="Gene3D" id="1.20.1280.50">
    <property type="match status" value="1"/>
</dbReference>
<dbReference type="OrthoDB" id="2352802at2759"/>